<keyword evidence="17" id="KW-0843">Virulence</keyword>
<dbReference type="PROSITE" id="PS50109">
    <property type="entry name" value="HIS_KIN"/>
    <property type="match status" value="1"/>
</dbReference>
<feature type="domain" description="HAMP" evidence="23">
    <location>
        <begin position="161"/>
        <end position="216"/>
    </location>
</feature>
<evidence type="ECO:0000256" key="1">
    <source>
        <dbReference type="ARBA" id="ARBA00000085"/>
    </source>
</evidence>
<dbReference type="CDD" id="cd00075">
    <property type="entry name" value="HATPase"/>
    <property type="match status" value="1"/>
</dbReference>
<keyword evidence="7" id="KW-0597">Phosphoprotein</keyword>
<evidence type="ECO:0000256" key="13">
    <source>
        <dbReference type="ARBA" id="ARBA00022842"/>
    </source>
</evidence>
<keyword evidence="8" id="KW-0808">Transferase</keyword>
<comment type="cofactor">
    <cofactor evidence="2">
        <name>Mn(2+)</name>
        <dbReference type="ChEBI" id="CHEBI:29035"/>
    </cofactor>
</comment>
<dbReference type="AlphaFoldDB" id="A0A1I4UW97"/>
<evidence type="ECO:0000313" key="25">
    <source>
        <dbReference type="Proteomes" id="UP000199339"/>
    </source>
</evidence>
<evidence type="ECO:0000256" key="15">
    <source>
        <dbReference type="ARBA" id="ARBA00023012"/>
    </source>
</evidence>
<evidence type="ECO:0000259" key="22">
    <source>
        <dbReference type="PROSITE" id="PS50109"/>
    </source>
</evidence>
<evidence type="ECO:0000256" key="2">
    <source>
        <dbReference type="ARBA" id="ARBA00001936"/>
    </source>
</evidence>
<keyword evidence="21" id="KW-1133">Transmembrane helix</keyword>
<dbReference type="InterPro" id="IPR003594">
    <property type="entry name" value="HATPase_dom"/>
</dbReference>
<name>A0A1I4UW97_9GAMM</name>
<evidence type="ECO:0000259" key="23">
    <source>
        <dbReference type="PROSITE" id="PS50885"/>
    </source>
</evidence>
<keyword evidence="10 24" id="KW-0418">Kinase</keyword>
<dbReference type="InterPro" id="IPR003660">
    <property type="entry name" value="HAMP_dom"/>
</dbReference>
<evidence type="ECO:0000256" key="17">
    <source>
        <dbReference type="ARBA" id="ARBA00023026"/>
    </source>
</evidence>
<dbReference type="SUPFAM" id="SSF47384">
    <property type="entry name" value="Homodimeric domain of signal transducing histidine kinase"/>
    <property type="match status" value="1"/>
</dbReference>
<dbReference type="Pfam" id="PF00512">
    <property type="entry name" value="HisKA"/>
    <property type="match status" value="1"/>
</dbReference>
<dbReference type="EMBL" id="FOUR01000003">
    <property type="protein sequence ID" value="SFM93242.1"/>
    <property type="molecule type" value="Genomic_DNA"/>
</dbReference>
<dbReference type="PROSITE" id="PS50885">
    <property type="entry name" value="HAMP"/>
    <property type="match status" value="1"/>
</dbReference>
<dbReference type="PANTHER" id="PTHR44936:SF9">
    <property type="entry name" value="SENSOR PROTEIN CREC"/>
    <property type="match status" value="1"/>
</dbReference>
<comment type="catalytic activity">
    <reaction evidence="1">
        <text>ATP + protein L-histidine = ADP + protein N-phospho-L-histidine.</text>
        <dbReference type="EC" id="2.7.13.3"/>
    </reaction>
</comment>
<sequence length="441" mass="49086">MKKPMTFPLFWRIFLSIWLAMAVTVVASNLATRFLLDRERQAIERQVGLRDLGMEAIDIREREGRGDAWRFLRSQGERLDLHLILIERDEQDDRLPEPIRERMRSSWNPQKPAVIDVSESYRLVAWPRVSGEGWLDPGFFKFIEFALAAVLITLACWWIARLVSRPLKHMETTAQAIAAGKNSLRVNADIAGRRDEVGQLATAFNAMTDQLCNLLDRQTQLLRDISHDLRTPLARQRVAIELASESGADAPLMASILRQNERLEAMTGQILTLYRITEQGEEIDRLPVDPLPLVNRVLEDAADYARHRQVDCKLVAAPDVANVRMLGDAGLLQRAVDNILQNALDHTPGGKSVHLSLTKSAKQLVLEIRDEGPGVPEEMLGQLFEPFFRADKSRGGKGWGLGLAIARDIVAAHGGTISAGNSDEGGLKVTILLPAQTPGKG</sequence>
<dbReference type="InterPro" id="IPR036097">
    <property type="entry name" value="HisK_dim/P_sf"/>
</dbReference>
<keyword evidence="13" id="KW-0460">Magnesium</keyword>
<dbReference type="SMART" id="SM00388">
    <property type="entry name" value="HisKA"/>
    <property type="match status" value="1"/>
</dbReference>
<proteinExistence type="predicted"/>
<keyword evidence="11" id="KW-0378">Hydrolase</keyword>
<keyword evidence="18" id="KW-0464">Manganese</keyword>
<dbReference type="CDD" id="cd06225">
    <property type="entry name" value="HAMP"/>
    <property type="match status" value="1"/>
</dbReference>
<dbReference type="PRINTS" id="PR00344">
    <property type="entry name" value="BCTRLSENSOR"/>
</dbReference>
<evidence type="ECO:0000313" key="24">
    <source>
        <dbReference type="EMBL" id="SFM93242.1"/>
    </source>
</evidence>
<reference evidence="25" key="1">
    <citation type="submission" date="2016-10" db="EMBL/GenBank/DDBJ databases">
        <authorList>
            <person name="Varghese N."/>
            <person name="Submissions S."/>
        </authorList>
    </citation>
    <scope>NUCLEOTIDE SEQUENCE [LARGE SCALE GENOMIC DNA]</scope>
    <source>
        <strain evidence="25">CGMCC 1.6775</strain>
    </source>
</reference>
<evidence type="ECO:0000256" key="19">
    <source>
        <dbReference type="ARBA" id="ARBA00040454"/>
    </source>
</evidence>
<evidence type="ECO:0000256" key="10">
    <source>
        <dbReference type="ARBA" id="ARBA00022777"/>
    </source>
</evidence>
<keyword evidence="9" id="KW-0547">Nucleotide-binding</keyword>
<keyword evidence="12" id="KW-0067">ATP-binding</keyword>
<dbReference type="GO" id="GO:0005524">
    <property type="term" value="F:ATP binding"/>
    <property type="evidence" value="ECO:0007669"/>
    <property type="project" value="UniProtKB-KW"/>
</dbReference>
<evidence type="ECO:0000256" key="18">
    <source>
        <dbReference type="ARBA" id="ARBA00023211"/>
    </source>
</evidence>
<dbReference type="GO" id="GO:0004721">
    <property type="term" value="F:phosphoprotein phosphatase activity"/>
    <property type="evidence" value="ECO:0007669"/>
    <property type="project" value="UniProtKB-KW"/>
</dbReference>
<keyword evidence="21" id="KW-0472">Membrane</keyword>
<keyword evidence="15" id="KW-0902">Two-component regulatory system</keyword>
<dbReference type="CDD" id="cd00082">
    <property type="entry name" value="HisKA"/>
    <property type="match status" value="1"/>
</dbReference>
<dbReference type="Pfam" id="PF02518">
    <property type="entry name" value="HATPase_c"/>
    <property type="match status" value="1"/>
</dbReference>
<dbReference type="InterPro" id="IPR036890">
    <property type="entry name" value="HATPase_C_sf"/>
</dbReference>
<dbReference type="OrthoDB" id="9804645at2"/>
<dbReference type="SUPFAM" id="SSF158472">
    <property type="entry name" value="HAMP domain-like"/>
    <property type="match status" value="1"/>
</dbReference>
<comment type="subcellular location">
    <subcellularLocation>
        <location evidence="4">Cell membrane</location>
        <topology evidence="4">Multi-pass membrane protein</topology>
    </subcellularLocation>
</comment>
<dbReference type="GO" id="GO:0000155">
    <property type="term" value="F:phosphorelay sensor kinase activity"/>
    <property type="evidence" value="ECO:0007669"/>
    <property type="project" value="InterPro"/>
</dbReference>
<evidence type="ECO:0000256" key="3">
    <source>
        <dbReference type="ARBA" id="ARBA00001946"/>
    </source>
</evidence>
<keyword evidence="21" id="KW-0812">Transmembrane</keyword>
<organism evidence="24 25">
    <name type="scientific">Marinobacter pelagius</name>
    <dbReference type="NCBI Taxonomy" id="379482"/>
    <lineage>
        <taxon>Bacteria</taxon>
        <taxon>Pseudomonadati</taxon>
        <taxon>Pseudomonadota</taxon>
        <taxon>Gammaproteobacteria</taxon>
        <taxon>Pseudomonadales</taxon>
        <taxon>Marinobacteraceae</taxon>
        <taxon>Marinobacter</taxon>
    </lineage>
</organism>
<evidence type="ECO:0000256" key="8">
    <source>
        <dbReference type="ARBA" id="ARBA00022679"/>
    </source>
</evidence>
<protein>
    <recommendedName>
        <fullName evidence="19">Signal transduction histidine-protein kinase/phosphatase MprB</fullName>
        <ecNumber evidence="5">2.7.13.3</ecNumber>
    </recommendedName>
    <alternativeName>
        <fullName evidence="20">Mycobacterial persistence regulator B</fullName>
    </alternativeName>
</protein>
<keyword evidence="16" id="KW-0346">Stress response</keyword>
<feature type="transmembrane region" description="Helical" evidence="21">
    <location>
        <begin position="139"/>
        <end position="160"/>
    </location>
</feature>
<dbReference type="SUPFAM" id="SSF55874">
    <property type="entry name" value="ATPase domain of HSP90 chaperone/DNA topoisomerase II/histidine kinase"/>
    <property type="match status" value="1"/>
</dbReference>
<dbReference type="Pfam" id="PF00672">
    <property type="entry name" value="HAMP"/>
    <property type="match status" value="1"/>
</dbReference>
<evidence type="ECO:0000256" key="16">
    <source>
        <dbReference type="ARBA" id="ARBA00023016"/>
    </source>
</evidence>
<keyword evidence="6" id="KW-1003">Cell membrane</keyword>
<evidence type="ECO:0000256" key="12">
    <source>
        <dbReference type="ARBA" id="ARBA00022840"/>
    </source>
</evidence>
<dbReference type="InterPro" id="IPR050980">
    <property type="entry name" value="2C_sensor_his_kinase"/>
</dbReference>
<evidence type="ECO:0000256" key="7">
    <source>
        <dbReference type="ARBA" id="ARBA00022553"/>
    </source>
</evidence>
<keyword evidence="14" id="KW-0904">Protein phosphatase</keyword>
<dbReference type="InterPro" id="IPR004358">
    <property type="entry name" value="Sig_transdc_His_kin-like_C"/>
</dbReference>
<dbReference type="Gene3D" id="3.30.565.10">
    <property type="entry name" value="Histidine kinase-like ATPase, C-terminal domain"/>
    <property type="match status" value="1"/>
</dbReference>
<evidence type="ECO:0000256" key="4">
    <source>
        <dbReference type="ARBA" id="ARBA00004651"/>
    </source>
</evidence>
<dbReference type="GO" id="GO:0005886">
    <property type="term" value="C:plasma membrane"/>
    <property type="evidence" value="ECO:0007669"/>
    <property type="project" value="UniProtKB-SubCell"/>
</dbReference>
<dbReference type="PANTHER" id="PTHR44936">
    <property type="entry name" value="SENSOR PROTEIN CREC"/>
    <property type="match status" value="1"/>
</dbReference>
<evidence type="ECO:0000256" key="6">
    <source>
        <dbReference type="ARBA" id="ARBA00022475"/>
    </source>
</evidence>
<dbReference type="SMART" id="SM00387">
    <property type="entry name" value="HATPase_c"/>
    <property type="match status" value="1"/>
</dbReference>
<accession>A0A1I4UW97</accession>
<gene>
    <name evidence="24" type="ORF">SAMN04487961_1611</name>
</gene>
<evidence type="ECO:0000256" key="5">
    <source>
        <dbReference type="ARBA" id="ARBA00012438"/>
    </source>
</evidence>
<dbReference type="Proteomes" id="UP000199339">
    <property type="component" value="Unassembled WGS sequence"/>
</dbReference>
<dbReference type="Gene3D" id="1.10.8.500">
    <property type="entry name" value="HAMP domain in histidine kinase"/>
    <property type="match status" value="1"/>
</dbReference>
<dbReference type="EC" id="2.7.13.3" evidence="5"/>
<evidence type="ECO:0000256" key="11">
    <source>
        <dbReference type="ARBA" id="ARBA00022801"/>
    </source>
</evidence>
<evidence type="ECO:0000256" key="9">
    <source>
        <dbReference type="ARBA" id="ARBA00022741"/>
    </source>
</evidence>
<dbReference type="InterPro" id="IPR005467">
    <property type="entry name" value="His_kinase_dom"/>
</dbReference>
<dbReference type="SMART" id="SM00304">
    <property type="entry name" value="HAMP"/>
    <property type="match status" value="1"/>
</dbReference>
<comment type="cofactor">
    <cofactor evidence="3">
        <name>Mg(2+)</name>
        <dbReference type="ChEBI" id="CHEBI:18420"/>
    </cofactor>
</comment>
<evidence type="ECO:0000256" key="14">
    <source>
        <dbReference type="ARBA" id="ARBA00022912"/>
    </source>
</evidence>
<evidence type="ECO:0000256" key="20">
    <source>
        <dbReference type="ARBA" id="ARBA00041776"/>
    </source>
</evidence>
<dbReference type="Gene3D" id="1.10.287.130">
    <property type="match status" value="1"/>
</dbReference>
<evidence type="ECO:0000256" key="21">
    <source>
        <dbReference type="SAM" id="Phobius"/>
    </source>
</evidence>
<keyword evidence="25" id="KW-1185">Reference proteome</keyword>
<feature type="domain" description="Histidine kinase" evidence="22">
    <location>
        <begin position="224"/>
        <end position="437"/>
    </location>
</feature>
<dbReference type="InterPro" id="IPR003661">
    <property type="entry name" value="HisK_dim/P_dom"/>
</dbReference>